<organism evidence="2 3">
    <name type="scientific">Stylonychia lemnae</name>
    <name type="common">Ciliate</name>
    <dbReference type="NCBI Taxonomy" id="5949"/>
    <lineage>
        <taxon>Eukaryota</taxon>
        <taxon>Sar</taxon>
        <taxon>Alveolata</taxon>
        <taxon>Ciliophora</taxon>
        <taxon>Intramacronucleata</taxon>
        <taxon>Spirotrichea</taxon>
        <taxon>Stichotrichia</taxon>
        <taxon>Sporadotrichida</taxon>
        <taxon>Oxytrichidae</taxon>
        <taxon>Stylonychinae</taxon>
        <taxon>Stylonychia</taxon>
    </lineage>
</organism>
<evidence type="ECO:0000313" key="2">
    <source>
        <dbReference type="EMBL" id="CDW87307.1"/>
    </source>
</evidence>
<dbReference type="EMBL" id="CCKQ01015494">
    <property type="protein sequence ID" value="CDW87307.1"/>
    <property type="molecule type" value="Genomic_DNA"/>
</dbReference>
<dbReference type="AlphaFoldDB" id="A0A078B1Z4"/>
<sequence>MQQEQHYAKKQWMVFQSKKRMQDFSDLALYYLKNGFDLIQELLRTTSIRYFDEAKQNYILTFGLFMSFTVVISIILGMIVFKTVKKAILDVQNMLILLPLDELEQQQRQKIESFLNK</sequence>
<keyword evidence="1" id="KW-0812">Transmembrane</keyword>
<name>A0A078B1Z4_STYLE</name>
<keyword evidence="1" id="KW-0472">Membrane</keyword>
<proteinExistence type="predicted"/>
<evidence type="ECO:0000313" key="3">
    <source>
        <dbReference type="Proteomes" id="UP000039865"/>
    </source>
</evidence>
<dbReference type="Proteomes" id="UP000039865">
    <property type="component" value="Unassembled WGS sequence"/>
</dbReference>
<dbReference type="InParanoid" id="A0A078B1Z4"/>
<protein>
    <submittedName>
        <fullName evidence="2">Uncharacterized protein</fullName>
    </submittedName>
</protein>
<keyword evidence="3" id="KW-1185">Reference proteome</keyword>
<accession>A0A078B1Z4</accession>
<evidence type="ECO:0000256" key="1">
    <source>
        <dbReference type="SAM" id="Phobius"/>
    </source>
</evidence>
<feature type="transmembrane region" description="Helical" evidence="1">
    <location>
        <begin position="58"/>
        <end position="81"/>
    </location>
</feature>
<keyword evidence="1" id="KW-1133">Transmembrane helix</keyword>
<reference evidence="2 3" key="1">
    <citation type="submission" date="2014-06" db="EMBL/GenBank/DDBJ databases">
        <authorList>
            <person name="Swart Estienne"/>
        </authorList>
    </citation>
    <scope>NUCLEOTIDE SEQUENCE [LARGE SCALE GENOMIC DNA]</scope>
    <source>
        <strain evidence="2 3">130c</strain>
    </source>
</reference>
<gene>
    <name evidence="2" type="primary">Contig13417.g14322</name>
    <name evidence="2" type="ORF">STYLEM_16410</name>
</gene>